<dbReference type="InterPro" id="IPR036322">
    <property type="entry name" value="WD40_repeat_dom_sf"/>
</dbReference>
<protein>
    <recommendedName>
        <fullName evidence="11">Cytoplasmic dynein 1 intermediate chain 2</fullName>
    </recommendedName>
</protein>
<evidence type="ECO:0000256" key="2">
    <source>
        <dbReference type="ARBA" id="ARBA00011059"/>
    </source>
</evidence>
<keyword evidence="5" id="KW-0677">Repeat</keyword>
<keyword evidence="6" id="KW-0206">Cytoskeleton</keyword>
<evidence type="ECO:0000313" key="9">
    <source>
        <dbReference type="EMBL" id="CAL5132368.1"/>
    </source>
</evidence>
<dbReference type="InterPro" id="IPR025956">
    <property type="entry name" value="DYNC1I1/DYNC1I2"/>
</dbReference>
<dbReference type="InterPro" id="IPR050687">
    <property type="entry name" value="Dynein_IC"/>
</dbReference>
<feature type="repeat" description="WD" evidence="7">
    <location>
        <begin position="456"/>
        <end position="503"/>
    </location>
</feature>
<comment type="subcellular location">
    <subcellularLocation>
        <location evidence="1">Cytoplasm</location>
        <location evidence="1">Cytoskeleton</location>
    </subcellularLocation>
</comment>
<evidence type="ECO:0000313" key="10">
    <source>
        <dbReference type="Proteomes" id="UP001497525"/>
    </source>
</evidence>
<dbReference type="Pfam" id="PF00400">
    <property type="entry name" value="WD40"/>
    <property type="match status" value="1"/>
</dbReference>
<dbReference type="GO" id="GO:0010970">
    <property type="term" value="P:transport along microtubule"/>
    <property type="evidence" value="ECO:0007669"/>
    <property type="project" value="TreeGrafter"/>
</dbReference>
<evidence type="ECO:0000256" key="8">
    <source>
        <dbReference type="SAM" id="MobiDB-lite"/>
    </source>
</evidence>
<accession>A0AAV2T4G3</accession>
<dbReference type="AlphaFoldDB" id="A0AAV2T4G3"/>
<reference evidence="9" key="1">
    <citation type="submission" date="2024-06" db="EMBL/GenBank/DDBJ databases">
        <authorList>
            <person name="Liu X."/>
            <person name="Lenzi L."/>
            <person name="Haldenby T S."/>
            <person name="Uol C."/>
        </authorList>
    </citation>
    <scope>NUCLEOTIDE SEQUENCE</scope>
</reference>
<evidence type="ECO:0000256" key="4">
    <source>
        <dbReference type="ARBA" id="ARBA00022574"/>
    </source>
</evidence>
<gene>
    <name evidence="9" type="ORF">CDAUBV1_LOCUS5201</name>
</gene>
<evidence type="ECO:0000256" key="6">
    <source>
        <dbReference type="ARBA" id="ARBA00023212"/>
    </source>
</evidence>
<feature type="compositionally biased region" description="Polar residues" evidence="8">
    <location>
        <begin position="69"/>
        <end position="80"/>
    </location>
</feature>
<dbReference type="InterPro" id="IPR001680">
    <property type="entry name" value="WD40_rpt"/>
</dbReference>
<feature type="region of interest" description="Disordered" evidence="8">
    <location>
        <begin position="154"/>
        <end position="188"/>
    </location>
</feature>
<dbReference type="Gene3D" id="2.130.10.10">
    <property type="entry name" value="YVTN repeat-like/Quinoprotein amine dehydrogenase"/>
    <property type="match status" value="1"/>
</dbReference>
<feature type="compositionally biased region" description="Basic and acidic residues" evidence="8">
    <location>
        <begin position="1"/>
        <end position="20"/>
    </location>
</feature>
<evidence type="ECO:0000256" key="5">
    <source>
        <dbReference type="ARBA" id="ARBA00022737"/>
    </source>
</evidence>
<dbReference type="SUPFAM" id="SSF50978">
    <property type="entry name" value="WD40 repeat-like"/>
    <property type="match status" value="1"/>
</dbReference>
<dbReference type="SMART" id="SM00320">
    <property type="entry name" value="WD40"/>
    <property type="match status" value="5"/>
</dbReference>
<comment type="similarity">
    <text evidence="2">Belongs to the dynein intermediate chain family.</text>
</comment>
<dbReference type="PANTHER" id="PTHR12442">
    <property type="entry name" value="DYNEIN INTERMEDIATE CHAIN"/>
    <property type="match status" value="1"/>
</dbReference>
<feature type="region of interest" description="Disordered" evidence="8">
    <location>
        <begin position="1"/>
        <end position="48"/>
    </location>
</feature>
<evidence type="ECO:0000256" key="7">
    <source>
        <dbReference type="PROSITE-ProRule" id="PRU00221"/>
    </source>
</evidence>
<name>A0AAV2T4G3_CALDB</name>
<dbReference type="PROSITE" id="PS50082">
    <property type="entry name" value="WD_REPEATS_2"/>
    <property type="match status" value="1"/>
</dbReference>
<dbReference type="Pfam" id="PF11540">
    <property type="entry name" value="Dynein_IC2"/>
    <property type="match status" value="1"/>
</dbReference>
<dbReference type="Proteomes" id="UP001497525">
    <property type="component" value="Unassembled WGS sequence"/>
</dbReference>
<dbReference type="EMBL" id="CAXLJL010000123">
    <property type="protein sequence ID" value="CAL5132368.1"/>
    <property type="molecule type" value="Genomic_DNA"/>
</dbReference>
<organism evidence="9 10">
    <name type="scientific">Calicophoron daubneyi</name>
    <name type="common">Rumen fluke</name>
    <name type="synonym">Paramphistomum daubneyi</name>
    <dbReference type="NCBI Taxonomy" id="300641"/>
    <lineage>
        <taxon>Eukaryota</taxon>
        <taxon>Metazoa</taxon>
        <taxon>Spiralia</taxon>
        <taxon>Lophotrochozoa</taxon>
        <taxon>Platyhelminthes</taxon>
        <taxon>Trematoda</taxon>
        <taxon>Digenea</taxon>
        <taxon>Plagiorchiida</taxon>
        <taxon>Pronocephalata</taxon>
        <taxon>Paramphistomoidea</taxon>
        <taxon>Paramphistomidae</taxon>
        <taxon>Calicophoron</taxon>
    </lineage>
</organism>
<proteinExistence type="inferred from homology"/>
<dbReference type="InterPro" id="IPR015943">
    <property type="entry name" value="WD40/YVTN_repeat-like_dom_sf"/>
</dbReference>
<dbReference type="GO" id="GO:0045504">
    <property type="term" value="F:dynein heavy chain binding"/>
    <property type="evidence" value="ECO:0007669"/>
    <property type="project" value="TreeGrafter"/>
</dbReference>
<dbReference type="PANTHER" id="PTHR12442:SF22">
    <property type="entry name" value="CYTOPLASMIC DYNEIN 1 INTERMEDIATE CHAIN-RELATED"/>
    <property type="match status" value="1"/>
</dbReference>
<comment type="caution">
    <text evidence="9">The sequence shown here is derived from an EMBL/GenBank/DDBJ whole genome shotgun (WGS) entry which is preliminary data.</text>
</comment>
<sequence>MADRKAELEQKKAKLNAIRESKKRREGLKKLGGGGVASSDPNLAHTHSDLRQTTEDLLKTLGIPAFEPNGTQSDVGQADSNEPRTPVSARKKRPLQISNVVETSVPPPQYVSYSKETQTIPETDDREMLTYDEASREDVDASEALAELQKMPHVGLTTSQQGRGHGDGESGDRMEDELPKKPPKYTEEEKNRIMTSDAFLNFFDHSTRIIERALCEPEDDLFFSYSGEEKQTDKSDDLITVAHDFFDERWSKHRTVTSLEWSTVFPELLLAAYHVNEDAPHEPEGVCLVWNMKYLQKTSPEFIFHCQSPVTSAALSRFHPNIVIGGTYSGQIVLWDSRVNKRTPVQRSPLTSWAHTHPVFSVTLVGTQNAHNIISLSSDGSLCAWSLDMLAQPREKSKVCEMSSSGFFDLYPTCMSFFANDVNNYAVGAENGNAYCGQRHSSRTGAAEEVSRHVPFKGHCAPITSISTHPSPGAVSFSSLFLTTSLDWTVRLWSTREYKPLHTFEDYFDYVYDARWSPVHPAVFAAVDGAGHLDIWNVNHDVEVPTARISVEGQNTSENVNSSTGALNKCSWDVTGARLAAGDDRGHVTICTVHESLHQPGAEQWSEMARTLADLKHYSVEPETHAEL</sequence>
<keyword evidence="3" id="KW-0963">Cytoplasm</keyword>
<evidence type="ECO:0000256" key="1">
    <source>
        <dbReference type="ARBA" id="ARBA00004245"/>
    </source>
</evidence>
<dbReference type="GO" id="GO:0045503">
    <property type="term" value="F:dynein light chain binding"/>
    <property type="evidence" value="ECO:0007669"/>
    <property type="project" value="TreeGrafter"/>
</dbReference>
<evidence type="ECO:0008006" key="11">
    <source>
        <dbReference type="Google" id="ProtNLM"/>
    </source>
</evidence>
<keyword evidence="4 7" id="KW-0853">WD repeat</keyword>
<evidence type="ECO:0000256" key="3">
    <source>
        <dbReference type="ARBA" id="ARBA00022490"/>
    </source>
</evidence>
<dbReference type="GO" id="GO:0005868">
    <property type="term" value="C:cytoplasmic dynein complex"/>
    <property type="evidence" value="ECO:0007669"/>
    <property type="project" value="InterPro"/>
</dbReference>
<feature type="region of interest" description="Disordered" evidence="8">
    <location>
        <begin position="63"/>
        <end position="111"/>
    </location>
</feature>
<feature type="compositionally biased region" description="Basic and acidic residues" evidence="8">
    <location>
        <begin position="164"/>
        <end position="188"/>
    </location>
</feature>